<sequence length="161" mass="18821">MDDLLIKIRGTQKLYYTDDDNWRLLMVGYNQMKNRNWNEICEENEIVHIRNDGNTFALSPLMKKTSNEFSWITRAKKNVVETFIPQPKHILKITKPIEENYILKNTKPIEESTPSVRFSKIPVSASAFGTVRSRPAKERKRNVKQRPELMPFLQAINKSGI</sequence>
<dbReference type="Proteomes" id="UP000095286">
    <property type="component" value="Unplaced"/>
</dbReference>
<reference evidence="2" key="1">
    <citation type="submission" date="2016-11" db="UniProtKB">
        <authorList>
            <consortium name="WormBaseParasite"/>
        </authorList>
    </citation>
    <scope>IDENTIFICATION</scope>
    <source>
        <strain evidence="2">KR3021</strain>
    </source>
</reference>
<dbReference type="WBParaSite" id="RSKR_0000990000.1">
    <property type="protein sequence ID" value="RSKR_0000990000.1"/>
    <property type="gene ID" value="RSKR_0000990000"/>
</dbReference>
<evidence type="ECO:0000313" key="1">
    <source>
        <dbReference type="Proteomes" id="UP000095286"/>
    </source>
</evidence>
<name>A0AC35UDC4_9BILA</name>
<proteinExistence type="predicted"/>
<organism evidence="1 2">
    <name type="scientific">Rhabditophanes sp. KR3021</name>
    <dbReference type="NCBI Taxonomy" id="114890"/>
    <lineage>
        <taxon>Eukaryota</taxon>
        <taxon>Metazoa</taxon>
        <taxon>Ecdysozoa</taxon>
        <taxon>Nematoda</taxon>
        <taxon>Chromadorea</taxon>
        <taxon>Rhabditida</taxon>
        <taxon>Tylenchina</taxon>
        <taxon>Panagrolaimomorpha</taxon>
        <taxon>Strongyloidoidea</taxon>
        <taxon>Alloionematidae</taxon>
        <taxon>Rhabditophanes</taxon>
    </lineage>
</organism>
<evidence type="ECO:0000313" key="2">
    <source>
        <dbReference type="WBParaSite" id="RSKR_0000990000.1"/>
    </source>
</evidence>
<protein>
    <submittedName>
        <fullName evidence="2">Bro-N domain-containing protein</fullName>
    </submittedName>
</protein>
<accession>A0AC35UDC4</accession>